<organism evidence="1 2">
    <name type="scientific">Sphaerisporangium rhizosphaerae</name>
    <dbReference type="NCBI Taxonomy" id="2269375"/>
    <lineage>
        <taxon>Bacteria</taxon>
        <taxon>Bacillati</taxon>
        <taxon>Actinomycetota</taxon>
        <taxon>Actinomycetes</taxon>
        <taxon>Streptosporangiales</taxon>
        <taxon>Streptosporangiaceae</taxon>
        <taxon>Sphaerisporangium</taxon>
    </lineage>
</organism>
<evidence type="ECO:0000313" key="1">
    <source>
        <dbReference type="EMBL" id="MFC7387811.1"/>
    </source>
</evidence>
<keyword evidence="2" id="KW-1185">Reference proteome</keyword>
<dbReference type="Proteomes" id="UP001596496">
    <property type="component" value="Unassembled WGS sequence"/>
</dbReference>
<protein>
    <submittedName>
        <fullName evidence="1">Uncharacterized protein</fullName>
    </submittedName>
</protein>
<reference evidence="2" key="1">
    <citation type="journal article" date="2019" name="Int. J. Syst. Evol. Microbiol.">
        <title>The Global Catalogue of Microorganisms (GCM) 10K type strain sequencing project: providing services to taxonomists for standard genome sequencing and annotation.</title>
        <authorList>
            <consortium name="The Broad Institute Genomics Platform"/>
            <consortium name="The Broad Institute Genome Sequencing Center for Infectious Disease"/>
            <person name="Wu L."/>
            <person name="Ma J."/>
        </authorList>
    </citation>
    <scope>NUCLEOTIDE SEQUENCE [LARGE SCALE GENOMIC DNA]</scope>
    <source>
        <strain evidence="2">CECT 7649</strain>
    </source>
</reference>
<comment type="caution">
    <text evidence="1">The sequence shown here is derived from an EMBL/GenBank/DDBJ whole genome shotgun (WGS) entry which is preliminary data.</text>
</comment>
<dbReference type="EMBL" id="JBHTCG010000044">
    <property type="protein sequence ID" value="MFC7387811.1"/>
    <property type="molecule type" value="Genomic_DNA"/>
</dbReference>
<name>A0ABW2PKV8_9ACTN</name>
<accession>A0ABW2PKV8</accession>
<evidence type="ECO:0000313" key="2">
    <source>
        <dbReference type="Proteomes" id="UP001596496"/>
    </source>
</evidence>
<proteinExistence type="predicted"/>
<sequence>MDLEIPTRNNYFYGRLLGVDTFKAETGYFLQQSRRYARLAAGHGVVCGLDVTLTKDGGGLRISPGLAVDGWGRQVVVPERSPRIEVPQDTMAAVVDRAAGCADDARIRVVLRYHECLGDPVPVYAGNCDDPDPCLPGTVREGYRIEFREEAPRPPASRPPHDLVRHGRVDHAALARWVTRDCRARPHDPCVPLADVQVTDDLRCAPDGVDITVRPIAPTNRVLLALLTALVDDLAD</sequence>
<dbReference type="RefSeq" id="WP_380831698.1">
    <property type="nucleotide sequence ID" value="NZ_JBHTCG010000044.1"/>
</dbReference>
<gene>
    <name evidence="1" type="ORF">ACFQSB_36775</name>
</gene>